<comment type="cofactor">
    <cofactor evidence="1">
        <name>Cu(2+)</name>
        <dbReference type="ChEBI" id="CHEBI:29036"/>
    </cofactor>
</comment>
<name>G4TMK9_SERID</name>
<evidence type="ECO:0000256" key="3">
    <source>
        <dbReference type="ARBA" id="ARBA00022525"/>
    </source>
</evidence>
<feature type="signal peptide" evidence="13">
    <location>
        <begin position="1"/>
        <end position="17"/>
    </location>
</feature>
<dbReference type="GO" id="GO:0005576">
    <property type="term" value="C:extracellular region"/>
    <property type="evidence" value="ECO:0007669"/>
    <property type="project" value="UniProtKB-SubCell"/>
</dbReference>
<evidence type="ECO:0000313" key="15">
    <source>
        <dbReference type="Proteomes" id="UP000007148"/>
    </source>
</evidence>
<feature type="chain" id="PRO_5003468696" evidence="13">
    <location>
        <begin position="18"/>
        <end position="308"/>
    </location>
</feature>
<evidence type="ECO:0000256" key="7">
    <source>
        <dbReference type="ARBA" id="ARBA00023008"/>
    </source>
</evidence>
<evidence type="ECO:0000256" key="9">
    <source>
        <dbReference type="ARBA" id="ARBA00023157"/>
    </source>
</evidence>
<dbReference type="InParanoid" id="G4TMK9"/>
<dbReference type="GO" id="GO:0046872">
    <property type="term" value="F:metal ion binding"/>
    <property type="evidence" value="ECO:0007669"/>
    <property type="project" value="UniProtKB-KW"/>
</dbReference>
<dbReference type="EMBL" id="CAFZ01000170">
    <property type="protein sequence ID" value="CCA72554.1"/>
    <property type="molecule type" value="Genomic_DNA"/>
</dbReference>
<dbReference type="AlphaFoldDB" id="G4TMK9"/>
<evidence type="ECO:0000313" key="14">
    <source>
        <dbReference type="EMBL" id="CCA72554.1"/>
    </source>
</evidence>
<dbReference type="OMA" id="MYMLPYK"/>
<evidence type="ECO:0000256" key="8">
    <source>
        <dbReference type="ARBA" id="ARBA00023033"/>
    </source>
</evidence>
<accession>G4TMK9</accession>
<evidence type="ECO:0000256" key="12">
    <source>
        <dbReference type="SAM" id="MobiDB-lite"/>
    </source>
</evidence>
<evidence type="ECO:0000256" key="10">
    <source>
        <dbReference type="ARBA" id="ARBA00023180"/>
    </source>
</evidence>
<dbReference type="eggNOG" id="ENOG502QPY1">
    <property type="taxonomic scope" value="Eukaryota"/>
</dbReference>
<evidence type="ECO:0000256" key="1">
    <source>
        <dbReference type="ARBA" id="ARBA00001973"/>
    </source>
</evidence>
<evidence type="ECO:0000256" key="5">
    <source>
        <dbReference type="ARBA" id="ARBA00022729"/>
    </source>
</evidence>
<keyword evidence="8" id="KW-0503">Monooxygenase</keyword>
<evidence type="ECO:0000256" key="6">
    <source>
        <dbReference type="ARBA" id="ARBA00023002"/>
    </source>
</evidence>
<dbReference type="GO" id="GO:0004497">
    <property type="term" value="F:monooxygenase activity"/>
    <property type="evidence" value="ECO:0007669"/>
    <property type="project" value="UniProtKB-KW"/>
</dbReference>
<keyword evidence="4" id="KW-0479">Metal-binding</keyword>
<comment type="subcellular location">
    <subcellularLocation>
        <location evidence="2">Secreted</location>
    </subcellularLocation>
</comment>
<evidence type="ECO:0000256" key="11">
    <source>
        <dbReference type="ARBA" id="ARBA00046340"/>
    </source>
</evidence>
<dbReference type="Proteomes" id="UP000007148">
    <property type="component" value="Unassembled WGS sequence"/>
</dbReference>
<proteinExistence type="inferred from homology"/>
<keyword evidence="3" id="KW-0964">Secreted</keyword>
<keyword evidence="10" id="KW-0325">Glycoprotein</keyword>
<keyword evidence="7" id="KW-0186">Copper</keyword>
<comment type="caution">
    <text evidence="14">The sequence shown here is derived from an EMBL/GenBank/DDBJ whole genome shotgun (WGS) entry which is preliminary data.</text>
</comment>
<keyword evidence="5 13" id="KW-0732">Signal</keyword>
<keyword evidence="15" id="KW-1185">Reference proteome</keyword>
<dbReference type="OrthoDB" id="2019572at2759"/>
<evidence type="ECO:0000256" key="13">
    <source>
        <dbReference type="SAM" id="SignalP"/>
    </source>
</evidence>
<dbReference type="HOGENOM" id="CLU_030284_1_0_1"/>
<comment type="similarity">
    <text evidence="11">Belongs to the polysaccharide monooxygenase AA14 family.</text>
</comment>
<evidence type="ECO:0000256" key="2">
    <source>
        <dbReference type="ARBA" id="ARBA00004613"/>
    </source>
</evidence>
<keyword evidence="9" id="KW-1015">Disulfide bond</keyword>
<dbReference type="InterPro" id="IPR054497">
    <property type="entry name" value="LPMO_AA14"/>
</dbReference>
<dbReference type="Pfam" id="PF22810">
    <property type="entry name" value="LPMO_AA14"/>
    <property type="match status" value="1"/>
</dbReference>
<organism evidence="14 15">
    <name type="scientific">Serendipita indica (strain DSM 11827)</name>
    <name type="common">Root endophyte fungus</name>
    <name type="synonym">Piriformospora indica</name>
    <dbReference type="NCBI Taxonomy" id="1109443"/>
    <lineage>
        <taxon>Eukaryota</taxon>
        <taxon>Fungi</taxon>
        <taxon>Dikarya</taxon>
        <taxon>Basidiomycota</taxon>
        <taxon>Agaricomycotina</taxon>
        <taxon>Agaricomycetes</taxon>
        <taxon>Sebacinales</taxon>
        <taxon>Serendipitaceae</taxon>
        <taxon>Serendipita</taxon>
    </lineage>
</organism>
<gene>
    <name evidence="14" type="ORF">PIIN_06491</name>
</gene>
<feature type="compositionally biased region" description="Basic and acidic residues" evidence="12">
    <location>
        <begin position="109"/>
        <end position="123"/>
    </location>
</feature>
<evidence type="ECO:0000256" key="4">
    <source>
        <dbReference type="ARBA" id="ARBA00022723"/>
    </source>
</evidence>
<sequence>MLRLLPLLYSTATLVQAHIAAWNEGMYCLNGTSGQDNQNANEAVTPLYQLSFSQWWMHHNNKCDEFPPAPGKFLQLPAGGSFTVELADNRAHTTFSYGGRYTSDWGDGKAHPEFSSKDRKDECITSPNLHTTNETEAAGTAFAISYHSNIKDVTPENLVVFSVKYHTPWKRLTTYDVPLSLPACPAGGCHCVWGWIPNHCGQSNMYMLPYKCIVTGAKSTIPLDTPASPPRWCEDDPTKCIKGAKQMIFWAQKDGNNVIVEGTQRDGHLKSPGYNQKMGFREGAQDDIFQKPRVVSSRHLQVPMMYEQ</sequence>
<reference evidence="14 15" key="1">
    <citation type="journal article" date="2011" name="PLoS Pathog.">
        <title>Endophytic Life Strategies Decoded by Genome and Transcriptome Analyses of the Mutualistic Root Symbiont Piriformospora indica.</title>
        <authorList>
            <person name="Zuccaro A."/>
            <person name="Lahrmann U."/>
            <person name="Guldener U."/>
            <person name="Langen G."/>
            <person name="Pfiffi S."/>
            <person name="Biedenkopf D."/>
            <person name="Wong P."/>
            <person name="Samans B."/>
            <person name="Grimm C."/>
            <person name="Basiewicz M."/>
            <person name="Murat C."/>
            <person name="Martin F."/>
            <person name="Kogel K.H."/>
        </authorList>
    </citation>
    <scope>NUCLEOTIDE SEQUENCE [LARGE SCALE GENOMIC DNA]</scope>
    <source>
        <strain evidence="14 15">DSM 11827</strain>
    </source>
</reference>
<protein>
    <submittedName>
        <fullName evidence="14">Uncharacterized protein</fullName>
    </submittedName>
</protein>
<dbReference type="STRING" id="1109443.G4TMK9"/>
<feature type="region of interest" description="Disordered" evidence="12">
    <location>
        <begin position="109"/>
        <end position="130"/>
    </location>
</feature>
<keyword evidence="6" id="KW-0560">Oxidoreductase</keyword>